<keyword evidence="2" id="KW-1185">Reference proteome</keyword>
<evidence type="ECO:0000313" key="1">
    <source>
        <dbReference type="EMBL" id="KHJ93849.1"/>
    </source>
</evidence>
<accession>A0A0B1T9C4</accession>
<protein>
    <submittedName>
        <fullName evidence="1">Uncharacterized protein</fullName>
    </submittedName>
</protein>
<organism evidence="1 2">
    <name type="scientific">Oesophagostomum dentatum</name>
    <name type="common">Nodular worm</name>
    <dbReference type="NCBI Taxonomy" id="61180"/>
    <lineage>
        <taxon>Eukaryota</taxon>
        <taxon>Metazoa</taxon>
        <taxon>Ecdysozoa</taxon>
        <taxon>Nematoda</taxon>
        <taxon>Chromadorea</taxon>
        <taxon>Rhabditida</taxon>
        <taxon>Rhabditina</taxon>
        <taxon>Rhabditomorpha</taxon>
        <taxon>Strongyloidea</taxon>
        <taxon>Strongylidae</taxon>
        <taxon>Oesophagostomum</taxon>
    </lineage>
</organism>
<sequence length="80" mass="9180">MPTKPRAATLRSELCEHNCGLEHGDLLGRKELQFGRTGWNAMLLEGPSEEPHHVQSPQLRGWFADEPQYVGPWYDGSNWY</sequence>
<evidence type="ECO:0000313" key="2">
    <source>
        <dbReference type="Proteomes" id="UP000053660"/>
    </source>
</evidence>
<dbReference type="EMBL" id="KN550571">
    <property type="protein sequence ID" value="KHJ93849.1"/>
    <property type="molecule type" value="Genomic_DNA"/>
</dbReference>
<proteinExistence type="predicted"/>
<dbReference type="AlphaFoldDB" id="A0A0B1T9C4"/>
<name>A0A0B1T9C4_OESDE</name>
<gene>
    <name evidence="1" type="ORF">OESDEN_06235</name>
</gene>
<reference evidence="1 2" key="1">
    <citation type="submission" date="2014-03" db="EMBL/GenBank/DDBJ databases">
        <title>Draft genome of the hookworm Oesophagostomum dentatum.</title>
        <authorList>
            <person name="Mitreva M."/>
        </authorList>
    </citation>
    <scope>NUCLEOTIDE SEQUENCE [LARGE SCALE GENOMIC DNA]</scope>
    <source>
        <strain evidence="1 2">OD-Hann</strain>
    </source>
</reference>
<dbReference type="Proteomes" id="UP000053660">
    <property type="component" value="Unassembled WGS sequence"/>
</dbReference>